<reference evidence="2" key="1">
    <citation type="submission" date="2014-12" db="EMBL/GenBank/DDBJ databases">
        <title>Insight into the proteome of Arion vulgaris.</title>
        <authorList>
            <person name="Aradska J."/>
            <person name="Bulat T."/>
            <person name="Smidak R."/>
            <person name="Sarate P."/>
            <person name="Gangsoo J."/>
            <person name="Sialana F."/>
            <person name="Bilban M."/>
            <person name="Lubec G."/>
        </authorList>
    </citation>
    <scope>NUCLEOTIDE SEQUENCE</scope>
    <source>
        <tissue evidence="2">Skin</tissue>
    </source>
</reference>
<evidence type="ECO:0000313" key="2">
    <source>
        <dbReference type="EMBL" id="CEK89559.1"/>
    </source>
</evidence>
<accession>A0A0B7B8B1</accession>
<organism evidence="2">
    <name type="scientific">Arion vulgaris</name>
    <dbReference type="NCBI Taxonomy" id="1028688"/>
    <lineage>
        <taxon>Eukaryota</taxon>
        <taxon>Metazoa</taxon>
        <taxon>Spiralia</taxon>
        <taxon>Lophotrochozoa</taxon>
        <taxon>Mollusca</taxon>
        <taxon>Gastropoda</taxon>
        <taxon>Heterobranchia</taxon>
        <taxon>Euthyneura</taxon>
        <taxon>Panpulmonata</taxon>
        <taxon>Eupulmonata</taxon>
        <taxon>Stylommatophora</taxon>
        <taxon>Helicina</taxon>
        <taxon>Arionoidea</taxon>
        <taxon>Arionidae</taxon>
        <taxon>Arion</taxon>
    </lineage>
</organism>
<gene>
    <name evidence="2" type="primary">ORF171695</name>
    <name evidence="1" type="synonym">ORF171691</name>
</gene>
<evidence type="ECO:0000313" key="1">
    <source>
        <dbReference type="EMBL" id="CEK89558.1"/>
    </source>
</evidence>
<sequence length="78" mass="9059">MMKFKTDVVLTFYLPSSFLNLSFLNTLNTLRRHLIFVMTSLILMSRFGTDSTVSGETLYCTMFFEHHGNMYEICNISS</sequence>
<dbReference type="AlphaFoldDB" id="A0A0B7B8B1"/>
<proteinExistence type="predicted"/>
<dbReference type="EMBL" id="HACG01042694">
    <property type="protein sequence ID" value="CEK89559.1"/>
    <property type="molecule type" value="Transcribed_RNA"/>
</dbReference>
<dbReference type="EMBL" id="HACG01042693">
    <property type="protein sequence ID" value="CEK89558.1"/>
    <property type="molecule type" value="Transcribed_RNA"/>
</dbReference>
<protein>
    <submittedName>
        <fullName evidence="2">Uncharacterized protein</fullName>
    </submittedName>
</protein>
<name>A0A0B7B8B1_9EUPU</name>